<evidence type="ECO:0000313" key="4">
    <source>
        <dbReference type="Proteomes" id="UP000095349"/>
    </source>
</evidence>
<protein>
    <recommendedName>
        <fullName evidence="2">HipA-like kinase domain-containing protein</fullName>
    </recommendedName>
</protein>
<dbReference type="KEGG" id="srn:A4G23_00611"/>
<evidence type="ECO:0000313" key="3">
    <source>
        <dbReference type="EMBL" id="AOT57820.1"/>
    </source>
</evidence>
<gene>
    <name evidence="3" type="ORF">A4G23_00611</name>
</gene>
<dbReference type="AlphaFoldDB" id="A0A1D8FX90"/>
<dbReference type="RefSeq" id="WP_069975526.1">
    <property type="nucleotide sequence ID" value="NZ_CP017316.1"/>
</dbReference>
<reference evidence="3 4" key="1">
    <citation type="submission" date="2016-09" db="EMBL/GenBank/DDBJ databases">
        <title>Streptomyces rubrolavendulae MJM4426 Genome sequencing and assembly.</title>
        <authorList>
            <person name="Kim J.-G."/>
        </authorList>
    </citation>
    <scope>NUCLEOTIDE SEQUENCE [LARGE SCALE GENOMIC DNA]</scope>
    <source>
        <strain evidence="3 4">MJM4426</strain>
    </source>
</reference>
<dbReference type="STRING" id="285473.A4G23_00611"/>
<dbReference type="Proteomes" id="UP000095349">
    <property type="component" value="Chromosome"/>
</dbReference>
<keyword evidence="4" id="KW-1185">Reference proteome</keyword>
<dbReference type="OrthoDB" id="9786330at2"/>
<dbReference type="InterPro" id="IPR046748">
    <property type="entry name" value="HipA_2"/>
</dbReference>
<sequence length="290" mass="31330">MLSEVTATRYVTPLREGGSLPGIVEADDLGTYVMKFTGAGQGRKTLVAEVICGRLGRRLGLRVPELVAIQLDPVIGLGEPDQEVQELLKASGGLNLGMDFLPGSIGFDPLAYEMDPVEAGRVVWFDALINNVDRSWRNPNMLVWHGEPWLIDHGATMIWHHNWPGARASAAKPYDASDHVLAGYGPDVAAAAAELAPRVTEDLLTEVAADVPDEWLVDEPGFDTPDAVRRAYVEALLPRAATVHERITVGERTGRGPSRAPGWLTDHLGPWPHTAQGGTTGQRDQKDGGE</sequence>
<dbReference type="EMBL" id="CP017316">
    <property type="protein sequence ID" value="AOT57820.1"/>
    <property type="molecule type" value="Genomic_DNA"/>
</dbReference>
<organism evidence="3 4">
    <name type="scientific">Streptomyces rubrolavendulae</name>
    <dbReference type="NCBI Taxonomy" id="285473"/>
    <lineage>
        <taxon>Bacteria</taxon>
        <taxon>Bacillati</taxon>
        <taxon>Actinomycetota</taxon>
        <taxon>Actinomycetes</taxon>
        <taxon>Kitasatosporales</taxon>
        <taxon>Streptomycetaceae</taxon>
        <taxon>Streptomyces</taxon>
    </lineage>
</organism>
<accession>A0A1D8FX90</accession>
<dbReference type="GeneID" id="33066983"/>
<proteinExistence type="predicted"/>
<evidence type="ECO:0000259" key="2">
    <source>
        <dbReference type="Pfam" id="PF20613"/>
    </source>
</evidence>
<feature type="region of interest" description="Disordered" evidence="1">
    <location>
        <begin position="250"/>
        <end position="290"/>
    </location>
</feature>
<feature type="domain" description="HipA-like kinase" evidence="2">
    <location>
        <begin position="14"/>
        <end position="240"/>
    </location>
</feature>
<evidence type="ECO:0000256" key="1">
    <source>
        <dbReference type="SAM" id="MobiDB-lite"/>
    </source>
</evidence>
<dbReference type="PATRIC" id="fig|285473.5.peg.654"/>
<dbReference type="Pfam" id="PF20613">
    <property type="entry name" value="HipA_2"/>
    <property type="match status" value="1"/>
</dbReference>
<name>A0A1D8FX90_9ACTN</name>